<accession>A0A7J8BI92</accession>
<dbReference type="Proteomes" id="UP000550707">
    <property type="component" value="Unassembled WGS sequence"/>
</dbReference>
<gene>
    <name evidence="1" type="ORF">HJG59_001468</name>
</gene>
<reference evidence="1 2" key="1">
    <citation type="journal article" date="2020" name="Nature">
        <title>Six reference-quality genomes reveal evolution of bat adaptations.</title>
        <authorList>
            <person name="Jebb D."/>
            <person name="Huang Z."/>
            <person name="Pippel M."/>
            <person name="Hughes G.M."/>
            <person name="Lavrichenko K."/>
            <person name="Devanna P."/>
            <person name="Winkler S."/>
            <person name="Jermiin L.S."/>
            <person name="Skirmuntt E.C."/>
            <person name="Katzourakis A."/>
            <person name="Burkitt-Gray L."/>
            <person name="Ray D.A."/>
            <person name="Sullivan K.A.M."/>
            <person name="Roscito J.G."/>
            <person name="Kirilenko B.M."/>
            <person name="Davalos L.M."/>
            <person name="Corthals A.P."/>
            <person name="Power M.L."/>
            <person name="Jones G."/>
            <person name="Ransome R.D."/>
            <person name="Dechmann D.K.N."/>
            <person name="Locatelli A.G."/>
            <person name="Puechmaille S.J."/>
            <person name="Fedrigo O."/>
            <person name="Jarvis E.D."/>
            <person name="Hiller M."/>
            <person name="Vernes S.C."/>
            <person name="Myers E.W."/>
            <person name="Teeling E.C."/>
        </authorList>
    </citation>
    <scope>NUCLEOTIDE SEQUENCE [LARGE SCALE GENOMIC DNA]</scope>
    <source>
        <strain evidence="1">MMolMol1</strain>
        <tissue evidence="1">Muscle</tissue>
    </source>
</reference>
<evidence type="ECO:0000313" key="2">
    <source>
        <dbReference type="Proteomes" id="UP000550707"/>
    </source>
</evidence>
<name>A0A7J8BI92_MOLMO</name>
<dbReference type="AlphaFoldDB" id="A0A7J8BI92"/>
<dbReference type="InParanoid" id="A0A7J8BI92"/>
<evidence type="ECO:0000313" key="1">
    <source>
        <dbReference type="EMBL" id="KAF6398424.1"/>
    </source>
</evidence>
<organism evidence="1 2">
    <name type="scientific">Molossus molossus</name>
    <name type="common">Pallas' mastiff bat</name>
    <name type="synonym">Vespertilio molossus</name>
    <dbReference type="NCBI Taxonomy" id="27622"/>
    <lineage>
        <taxon>Eukaryota</taxon>
        <taxon>Metazoa</taxon>
        <taxon>Chordata</taxon>
        <taxon>Craniata</taxon>
        <taxon>Vertebrata</taxon>
        <taxon>Euteleostomi</taxon>
        <taxon>Mammalia</taxon>
        <taxon>Eutheria</taxon>
        <taxon>Laurasiatheria</taxon>
        <taxon>Chiroptera</taxon>
        <taxon>Yangochiroptera</taxon>
        <taxon>Molossidae</taxon>
        <taxon>Molossus</taxon>
    </lineage>
</organism>
<keyword evidence="2" id="KW-1185">Reference proteome</keyword>
<sequence>MSVGINGWEILKLLMLTDHEPLLTQGSLEAFQTLPGKSSLGSSPFLVTFLEGETDKSTTLTTGHAPFHASDFVRRRIRTLLLGFIFGDSSGFLQNTPWPSAASRTWLASPSGAP</sequence>
<proteinExistence type="predicted"/>
<protein>
    <submittedName>
        <fullName evidence="1">Bet1 golgi vesicular membrane trafficking protein like</fullName>
    </submittedName>
</protein>
<dbReference type="EMBL" id="JACASF010000031">
    <property type="protein sequence ID" value="KAF6398424.1"/>
    <property type="molecule type" value="Genomic_DNA"/>
</dbReference>
<comment type="caution">
    <text evidence="1">The sequence shown here is derived from an EMBL/GenBank/DDBJ whole genome shotgun (WGS) entry which is preliminary data.</text>
</comment>